<evidence type="ECO:0000256" key="5">
    <source>
        <dbReference type="ARBA" id="ARBA00023244"/>
    </source>
</evidence>
<evidence type="ECO:0000313" key="8">
    <source>
        <dbReference type="EMBL" id="PSL31747.1"/>
    </source>
</evidence>
<dbReference type="GO" id="GO:0043115">
    <property type="term" value="F:precorrin-2 dehydrogenase activity"/>
    <property type="evidence" value="ECO:0007669"/>
    <property type="project" value="UniProtKB-EC"/>
</dbReference>
<dbReference type="Pfam" id="PF14824">
    <property type="entry name" value="Sirohm_synth_M"/>
    <property type="match status" value="1"/>
</dbReference>
<evidence type="ECO:0000256" key="1">
    <source>
        <dbReference type="ARBA" id="ARBA00005010"/>
    </source>
</evidence>
<evidence type="ECO:0000256" key="2">
    <source>
        <dbReference type="ARBA" id="ARBA00012400"/>
    </source>
</evidence>
<dbReference type="EMBL" id="PYGK01000004">
    <property type="protein sequence ID" value="PSL31747.1"/>
    <property type="molecule type" value="Genomic_DNA"/>
</dbReference>
<evidence type="ECO:0000256" key="4">
    <source>
        <dbReference type="ARBA" id="ARBA00023027"/>
    </source>
</evidence>
<dbReference type="GO" id="GO:0019354">
    <property type="term" value="P:siroheme biosynthetic process"/>
    <property type="evidence" value="ECO:0007669"/>
    <property type="project" value="UniProtKB-UniPathway"/>
</dbReference>
<organism evidence="8 9">
    <name type="scientific">Chitinophaga ginsengisoli</name>
    <dbReference type="NCBI Taxonomy" id="363837"/>
    <lineage>
        <taxon>Bacteria</taxon>
        <taxon>Pseudomonadati</taxon>
        <taxon>Bacteroidota</taxon>
        <taxon>Chitinophagia</taxon>
        <taxon>Chitinophagales</taxon>
        <taxon>Chitinophagaceae</taxon>
        <taxon>Chitinophaga</taxon>
    </lineage>
</organism>
<dbReference type="NCBIfam" id="TIGR01470">
    <property type="entry name" value="cysG_Nterm"/>
    <property type="match status" value="1"/>
</dbReference>
<dbReference type="Gene3D" id="3.40.50.720">
    <property type="entry name" value="NAD(P)-binding Rossmann-like Domain"/>
    <property type="match status" value="1"/>
</dbReference>
<gene>
    <name evidence="8" type="ORF">CLV42_10441</name>
</gene>
<reference evidence="8 9" key="1">
    <citation type="submission" date="2018-03" db="EMBL/GenBank/DDBJ databases">
        <title>Genomic Encyclopedia of Archaeal and Bacterial Type Strains, Phase II (KMG-II): from individual species to whole genera.</title>
        <authorList>
            <person name="Goeker M."/>
        </authorList>
    </citation>
    <scope>NUCLEOTIDE SEQUENCE [LARGE SCALE GENOMIC DNA]</scope>
    <source>
        <strain evidence="8 9">DSM 18107</strain>
    </source>
</reference>
<accession>A0A2P8GCS3</accession>
<evidence type="ECO:0000313" key="9">
    <source>
        <dbReference type="Proteomes" id="UP000240978"/>
    </source>
</evidence>
<keyword evidence="5" id="KW-0627">Porphyrin biosynthesis</keyword>
<keyword evidence="3" id="KW-0560">Oxidoreductase</keyword>
<dbReference type="SUPFAM" id="SSF75615">
    <property type="entry name" value="Siroheme synthase middle domains-like"/>
    <property type="match status" value="1"/>
</dbReference>
<dbReference type="InterPro" id="IPR028161">
    <property type="entry name" value="Met8-like"/>
</dbReference>
<dbReference type="Proteomes" id="UP000240978">
    <property type="component" value="Unassembled WGS sequence"/>
</dbReference>
<evidence type="ECO:0000259" key="7">
    <source>
        <dbReference type="Pfam" id="PF14824"/>
    </source>
</evidence>
<evidence type="ECO:0000256" key="3">
    <source>
        <dbReference type="ARBA" id="ARBA00023002"/>
    </source>
</evidence>
<dbReference type="InterPro" id="IPR036291">
    <property type="entry name" value="NAD(P)-bd_dom_sf"/>
</dbReference>
<keyword evidence="4" id="KW-0520">NAD</keyword>
<dbReference type="EC" id="1.3.1.76" evidence="2"/>
<dbReference type="UniPathway" id="UPA00262">
    <property type="reaction ID" value="UER00222"/>
</dbReference>
<proteinExistence type="predicted"/>
<dbReference type="AlphaFoldDB" id="A0A2P8GCS3"/>
<dbReference type="PANTHER" id="PTHR35330:SF1">
    <property type="entry name" value="SIROHEME BIOSYNTHESIS PROTEIN MET8"/>
    <property type="match status" value="1"/>
</dbReference>
<keyword evidence="9" id="KW-1185">Reference proteome</keyword>
<feature type="domain" description="Siroheme synthase central" evidence="7">
    <location>
        <begin position="139"/>
        <end position="160"/>
    </location>
</feature>
<dbReference type="InterPro" id="IPR028281">
    <property type="entry name" value="Sirohaem_synthase_central"/>
</dbReference>
<dbReference type="InterPro" id="IPR006367">
    <property type="entry name" value="Sirohaem_synthase_N"/>
</dbReference>
<dbReference type="SUPFAM" id="SSF51735">
    <property type="entry name" value="NAD(P)-binding Rossmann-fold domains"/>
    <property type="match status" value="1"/>
</dbReference>
<dbReference type="GO" id="GO:0004325">
    <property type="term" value="F:ferrochelatase activity"/>
    <property type="evidence" value="ECO:0007669"/>
    <property type="project" value="InterPro"/>
</dbReference>
<protein>
    <recommendedName>
        <fullName evidence="2">precorrin-2 dehydrogenase</fullName>
        <ecNumber evidence="2">1.3.1.76</ecNumber>
    </recommendedName>
</protein>
<comment type="caution">
    <text evidence="8">The sequence shown here is derived from an EMBL/GenBank/DDBJ whole genome shotgun (WGS) entry which is preliminary data.</text>
</comment>
<dbReference type="PANTHER" id="PTHR35330">
    <property type="entry name" value="SIROHEME BIOSYNTHESIS PROTEIN MET8"/>
    <property type="match status" value="1"/>
</dbReference>
<name>A0A2P8GCS3_9BACT</name>
<evidence type="ECO:0000256" key="6">
    <source>
        <dbReference type="ARBA" id="ARBA00047561"/>
    </source>
</evidence>
<sequence>MRNLSCVISNRTIMEENHLFPVFFKLNRLHVLVVGGGNIGHEKVNALLENCPEANITIVATWFQPELTELVKHAPNVELIQKPFSCGDMLGKDLAIAATSDKELNMYIWEKAKCSRVLINVADTPELCDFYLGSIVQKGHLKIAISTNGKSPTVAKRLKEVLQEVIPASINDVLDKLQVIRERIKGDFTEKVKQLNRITDVLVRKD</sequence>
<comment type="catalytic activity">
    <reaction evidence="6">
        <text>precorrin-2 + NAD(+) = sirohydrochlorin + NADH + 2 H(+)</text>
        <dbReference type="Rhea" id="RHEA:15613"/>
        <dbReference type="ChEBI" id="CHEBI:15378"/>
        <dbReference type="ChEBI" id="CHEBI:57540"/>
        <dbReference type="ChEBI" id="CHEBI:57945"/>
        <dbReference type="ChEBI" id="CHEBI:58351"/>
        <dbReference type="ChEBI" id="CHEBI:58827"/>
        <dbReference type="EC" id="1.3.1.76"/>
    </reaction>
</comment>
<dbReference type="Gene3D" id="3.30.160.110">
    <property type="entry name" value="Siroheme synthase, domain 2"/>
    <property type="match status" value="1"/>
</dbReference>
<dbReference type="Pfam" id="PF13241">
    <property type="entry name" value="NAD_binding_7"/>
    <property type="match status" value="1"/>
</dbReference>
<comment type="pathway">
    <text evidence="1">Porphyrin-containing compound metabolism; siroheme biosynthesis; sirohydrochlorin from precorrin-2: step 1/1.</text>
</comment>